<gene>
    <name evidence="1" type="ORF">AMELA_G00143180</name>
</gene>
<keyword evidence="2" id="KW-1185">Reference proteome</keyword>
<reference evidence="1 2" key="1">
    <citation type="submission" date="2020-02" db="EMBL/GenBank/DDBJ databases">
        <title>A chromosome-scale genome assembly of the black bullhead catfish (Ameiurus melas).</title>
        <authorList>
            <person name="Wen M."/>
            <person name="Zham M."/>
            <person name="Cabau C."/>
            <person name="Klopp C."/>
            <person name="Donnadieu C."/>
            <person name="Roques C."/>
            <person name="Bouchez O."/>
            <person name="Lampietro C."/>
            <person name="Jouanno E."/>
            <person name="Herpin A."/>
            <person name="Louis A."/>
            <person name="Berthelot C."/>
            <person name="Parey E."/>
            <person name="Roest-Crollius H."/>
            <person name="Braasch I."/>
            <person name="Postlethwait J."/>
            <person name="Robinson-Rechavi M."/>
            <person name="Echchiki A."/>
            <person name="Begum T."/>
            <person name="Montfort J."/>
            <person name="Schartl M."/>
            <person name="Bobe J."/>
            <person name="Guiguen Y."/>
        </authorList>
    </citation>
    <scope>NUCLEOTIDE SEQUENCE [LARGE SCALE GENOMIC DNA]</scope>
    <source>
        <strain evidence="1">M_S1</strain>
        <tissue evidence="1">Blood</tissue>
    </source>
</reference>
<proteinExistence type="predicted"/>
<sequence>MDKNGASTTITAQCAPVRTGKCSAGGERVTAPILTWMCPVVRSVTRAEQSVCSSERTHTLPQRRILDL</sequence>
<evidence type="ECO:0000313" key="2">
    <source>
        <dbReference type="Proteomes" id="UP000593565"/>
    </source>
</evidence>
<dbReference type="AlphaFoldDB" id="A0A7J6AKZ7"/>
<organism evidence="1 2">
    <name type="scientific">Ameiurus melas</name>
    <name type="common">Black bullhead</name>
    <name type="synonym">Silurus melas</name>
    <dbReference type="NCBI Taxonomy" id="219545"/>
    <lineage>
        <taxon>Eukaryota</taxon>
        <taxon>Metazoa</taxon>
        <taxon>Chordata</taxon>
        <taxon>Craniata</taxon>
        <taxon>Vertebrata</taxon>
        <taxon>Euteleostomi</taxon>
        <taxon>Actinopterygii</taxon>
        <taxon>Neopterygii</taxon>
        <taxon>Teleostei</taxon>
        <taxon>Ostariophysi</taxon>
        <taxon>Siluriformes</taxon>
        <taxon>Ictaluridae</taxon>
        <taxon>Ameiurus</taxon>
    </lineage>
</organism>
<protein>
    <submittedName>
        <fullName evidence="1">Uncharacterized protein</fullName>
    </submittedName>
</protein>
<dbReference type="Proteomes" id="UP000593565">
    <property type="component" value="Unassembled WGS sequence"/>
</dbReference>
<name>A0A7J6AKZ7_AMEME</name>
<comment type="caution">
    <text evidence="1">The sequence shown here is derived from an EMBL/GenBank/DDBJ whole genome shotgun (WGS) entry which is preliminary data.</text>
</comment>
<evidence type="ECO:0000313" key="1">
    <source>
        <dbReference type="EMBL" id="KAF4083543.1"/>
    </source>
</evidence>
<dbReference type="EMBL" id="JAAGNN010000011">
    <property type="protein sequence ID" value="KAF4083543.1"/>
    <property type="molecule type" value="Genomic_DNA"/>
</dbReference>
<accession>A0A7J6AKZ7</accession>